<evidence type="ECO:0000313" key="4">
    <source>
        <dbReference type="Proteomes" id="UP001157974"/>
    </source>
</evidence>
<comment type="caution">
    <text evidence="3">The sequence shown here is derived from an EMBL/GenBank/DDBJ whole genome shotgun (WGS) entry which is preliminary data.</text>
</comment>
<evidence type="ECO:0008006" key="5">
    <source>
        <dbReference type="Google" id="ProtNLM"/>
    </source>
</evidence>
<dbReference type="Gene3D" id="1.25.40.10">
    <property type="entry name" value="Tetratricopeptide repeat domain"/>
    <property type="match status" value="2"/>
</dbReference>
<name>A0AAV8UZJ4_9RHOD</name>
<gene>
    <name evidence="3" type="ORF">NDN08_008022</name>
</gene>
<dbReference type="SUPFAM" id="SSF48452">
    <property type="entry name" value="TPR-like"/>
    <property type="match status" value="1"/>
</dbReference>
<protein>
    <recommendedName>
        <fullName evidence="5">Kinesin light chain</fullName>
    </recommendedName>
</protein>
<dbReference type="AlphaFoldDB" id="A0AAV8UZJ4"/>
<accession>A0AAV8UZJ4</accession>
<proteinExistence type="predicted"/>
<organism evidence="3 4">
    <name type="scientific">Rhodosorus marinus</name>
    <dbReference type="NCBI Taxonomy" id="101924"/>
    <lineage>
        <taxon>Eukaryota</taxon>
        <taxon>Rhodophyta</taxon>
        <taxon>Stylonematophyceae</taxon>
        <taxon>Stylonematales</taxon>
        <taxon>Stylonemataceae</taxon>
        <taxon>Rhodosorus</taxon>
    </lineage>
</organism>
<dbReference type="Proteomes" id="UP001157974">
    <property type="component" value="Unassembled WGS sequence"/>
</dbReference>
<dbReference type="Pfam" id="PF13424">
    <property type="entry name" value="TPR_12"/>
    <property type="match status" value="2"/>
</dbReference>
<dbReference type="SMART" id="SM00028">
    <property type="entry name" value="TPR"/>
    <property type="match status" value="4"/>
</dbReference>
<dbReference type="EMBL" id="JAMWBK010000002">
    <property type="protein sequence ID" value="KAJ8907919.1"/>
    <property type="molecule type" value="Genomic_DNA"/>
</dbReference>
<keyword evidence="1" id="KW-0677">Repeat</keyword>
<dbReference type="InterPro" id="IPR019734">
    <property type="entry name" value="TPR_rpt"/>
</dbReference>
<keyword evidence="4" id="KW-1185">Reference proteome</keyword>
<dbReference type="PANTHER" id="PTHR45641:SF19">
    <property type="entry name" value="NEPHROCYSTIN-3"/>
    <property type="match status" value="1"/>
</dbReference>
<sequence length="338" mass="37854">MWEGKDVLAEDKDFFQTLYQVLIVMALSLIMSRTSRLGVLFGRGLFSNLHGAGFEAGVSSTRFLQGRSLSASTSDSYSWEQDHRRAWQQANKPSKRSGKNREQDLETLIMDFKQKYVEGKYREAKLLGEKCVLVSKDLRGLSDPVTASTLNNLAIILKRLGNLHYAEKVYSEAISIYNSIYGPTHQNTMTAISNRALLMRRLGKSQEALEDLELVHKYRHEEEGVNSPATAIALSNVATSFRQMGLPEKALKMYKNALEVLREQVGEDDLGTATVLNDMSLTLVDLSKLAEAEEVCGKAIAVRSTVLGRDHPDTVRSMENMITIFAKQDEQKGQVEKK</sequence>
<keyword evidence="2" id="KW-0802">TPR repeat</keyword>
<dbReference type="PANTHER" id="PTHR45641">
    <property type="entry name" value="TETRATRICOPEPTIDE REPEAT PROTEIN (AFU_ORTHOLOGUE AFUA_6G03870)"/>
    <property type="match status" value="1"/>
</dbReference>
<evidence type="ECO:0000256" key="1">
    <source>
        <dbReference type="ARBA" id="ARBA00022737"/>
    </source>
</evidence>
<dbReference type="InterPro" id="IPR011990">
    <property type="entry name" value="TPR-like_helical_dom_sf"/>
</dbReference>
<evidence type="ECO:0000313" key="3">
    <source>
        <dbReference type="EMBL" id="KAJ8907919.1"/>
    </source>
</evidence>
<evidence type="ECO:0000256" key="2">
    <source>
        <dbReference type="ARBA" id="ARBA00022803"/>
    </source>
</evidence>
<reference evidence="3 4" key="1">
    <citation type="journal article" date="2023" name="Nat. Commun.">
        <title>Origin of minicircular mitochondrial genomes in red algae.</title>
        <authorList>
            <person name="Lee Y."/>
            <person name="Cho C.H."/>
            <person name="Lee Y.M."/>
            <person name="Park S.I."/>
            <person name="Yang J.H."/>
            <person name="West J.A."/>
            <person name="Bhattacharya D."/>
            <person name="Yoon H.S."/>
        </authorList>
    </citation>
    <scope>NUCLEOTIDE SEQUENCE [LARGE SCALE GENOMIC DNA]</scope>
    <source>
        <strain evidence="3 4">CCMP1338</strain>
        <tissue evidence="3">Whole cell</tissue>
    </source>
</reference>